<dbReference type="PANTHER" id="PTHR36091:SF1">
    <property type="entry name" value="ALTERED INHERITANCE OF MITOCHONDRIA PROTEIN 9, MITOCHONDRIAL"/>
    <property type="match status" value="1"/>
</dbReference>
<evidence type="ECO:0000256" key="6">
    <source>
        <dbReference type="ARBA" id="ARBA00031849"/>
    </source>
</evidence>
<keyword evidence="9" id="KW-1185">Reference proteome</keyword>
<evidence type="ECO:0000256" key="3">
    <source>
        <dbReference type="ARBA" id="ARBA00016197"/>
    </source>
</evidence>
<sequence length="602" mass="68564">MFALRTASVLPRLNIAAKGAIRSISSEAKEVFTDLKNENDPNRDAIFKYSWGTWLKNDELEKTKRYTKFSLTGLQKVLQQLYEAKTETSETVKPVSTILDTVSTLPHNLTTANLGTPNPTEPFQIKQLLSLHEGKHHRIYKVDTSAARSFILRIPYGLDSQYAIEKRIQSEVATLDFVDVKLGLNVPKVFAYGADKSNPIESPFILQEFIEGDSLMKIWAPMTPHQAPTHKEIIGKVIDPLTEFQSRLADIQFNQFGSLYFKKDLPLDTVPYEGETDEALKGRWVVGPSTERVFWRNKRLLTKAKSDEFTGPWAASRPLDIVSSIAGIEIENVQNKIKILDNDLGGVSETKQQLTKQLETFQNLKAIAPLLFNTASEKYKDIKSLFSPRLAHTDLDPMNVIMKNEDEPYFIDFEGATIKPFIFQSTPKFVAYEDGPKIYEFEIDEAKYEEMNETDKYYYDFAVARTRNEVMWDSNLVKTFNKLGAETLPVLKRLRGPYIAAIERRNSSEIPLVDRKIYELLLQWPQFHQHGFVAISEFPIAVDGAKFDAHNAELEQYYEQLGSVPFAITGGWVPQDLFENLVSQGVINKLENGDYEVVQQST</sequence>
<accession>A0A9P8TR54</accession>
<dbReference type="Gene3D" id="3.90.1200.10">
    <property type="match status" value="1"/>
</dbReference>
<feature type="domain" description="Aminoglycoside phosphotransferase" evidence="7">
    <location>
        <begin position="131"/>
        <end position="257"/>
    </location>
</feature>
<proteinExistence type="inferred from homology"/>
<dbReference type="InterPro" id="IPR011009">
    <property type="entry name" value="Kinase-like_dom_sf"/>
</dbReference>
<evidence type="ECO:0000256" key="2">
    <source>
        <dbReference type="ARBA" id="ARBA00005543"/>
    </source>
</evidence>
<protein>
    <recommendedName>
        <fullName evidence="3">Altered inheritance of mitochondria protein 9, mitochondrial</fullName>
    </recommendedName>
    <alternativeName>
        <fullName evidence="6">Found in mitochondrial proteome protein 29</fullName>
    </alternativeName>
</protein>
<dbReference type="AlphaFoldDB" id="A0A9P8TR54"/>
<dbReference type="Pfam" id="PF01636">
    <property type="entry name" value="APH"/>
    <property type="match status" value="1"/>
</dbReference>
<keyword evidence="5" id="KW-0496">Mitochondrion</keyword>
<dbReference type="PANTHER" id="PTHR36091">
    <property type="entry name" value="ALTERED INHERITANCE OF MITOCHONDRIA PROTEIN 9, MITOCHONDRIAL"/>
    <property type="match status" value="1"/>
</dbReference>
<evidence type="ECO:0000256" key="4">
    <source>
        <dbReference type="ARBA" id="ARBA00022946"/>
    </source>
</evidence>
<comment type="caution">
    <text evidence="8">The sequence shown here is derived from an EMBL/GenBank/DDBJ whole genome shotgun (WGS) entry which is preliminary data.</text>
</comment>
<evidence type="ECO:0000256" key="5">
    <source>
        <dbReference type="ARBA" id="ARBA00023128"/>
    </source>
</evidence>
<dbReference type="Proteomes" id="UP000774326">
    <property type="component" value="Unassembled WGS sequence"/>
</dbReference>
<dbReference type="SUPFAM" id="SSF56112">
    <property type="entry name" value="Protein kinase-like (PK-like)"/>
    <property type="match status" value="1"/>
</dbReference>
<evidence type="ECO:0000259" key="7">
    <source>
        <dbReference type="Pfam" id="PF01636"/>
    </source>
</evidence>
<dbReference type="InterPro" id="IPR002575">
    <property type="entry name" value="Aminoglycoside_PTrfase"/>
</dbReference>
<gene>
    <name evidence="8" type="ORF">WICPIJ_001064</name>
</gene>
<evidence type="ECO:0000313" key="9">
    <source>
        <dbReference type="Proteomes" id="UP000774326"/>
    </source>
</evidence>
<dbReference type="GO" id="GO:0005739">
    <property type="term" value="C:mitochondrion"/>
    <property type="evidence" value="ECO:0007669"/>
    <property type="project" value="UniProtKB-SubCell"/>
</dbReference>
<reference evidence="8" key="2">
    <citation type="submission" date="2021-01" db="EMBL/GenBank/DDBJ databases">
        <authorList>
            <person name="Schikora-Tamarit M.A."/>
        </authorList>
    </citation>
    <scope>NUCLEOTIDE SEQUENCE</scope>
    <source>
        <strain evidence="8">CBS2887</strain>
    </source>
</reference>
<dbReference type="OrthoDB" id="2968323at2759"/>
<keyword evidence="4" id="KW-0809">Transit peptide</keyword>
<organism evidence="8 9">
    <name type="scientific">Wickerhamomyces pijperi</name>
    <name type="common">Yeast</name>
    <name type="synonym">Pichia pijperi</name>
    <dbReference type="NCBI Taxonomy" id="599730"/>
    <lineage>
        <taxon>Eukaryota</taxon>
        <taxon>Fungi</taxon>
        <taxon>Dikarya</taxon>
        <taxon>Ascomycota</taxon>
        <taxon>Saccharomycotina</taxon>
        <taxon>Saccharomycetes</taxon>
        <taxon>Phaffomycetales</taxon>
        <taxon>Wickerhamomycetaceae</taxon>
        <taxon>Wickerhamomyces</taxon>
    </lineage>
</organism>
<evidence type="ECO:0000256" key="1">
    <source>
        <dbReference type="ARBA" id="ARBA00004173"/>
    </source>
</evidence>
<comment type="subcellular location">
    <subcellularLocation>
        <location evidence="1">Mitochondrion</location>
    </subcellularLocation>
</comment>
<comment type="similarity">
    <text evidence="2">Belongs to the AIM9 family.</text>
</comment>
<reference evidence="8" key="1">
    <citation type="journal article" date="2021" name="Open Biol.">
        <title>Shared evolutionary footprints suggest mitochondrial oxidative damage underlies multiple complex I losses in fungi.</title>
        <authorList>
            <person name="Schikora-Tamarit M.A."/>
            <person name="Marcet-Houben M."/>
            <person name="Nosek J."/>
            <person name="Gabaldon T."/>
        </authorList>
    </citation>
    <scope>NUCLEOTIDE SEQUENCE</scope>
    <source>
        <strain evidence="8">CBS2887</strain>
    </source>
</reference>
<dbReference type="EMBL" id="JAEUBG010000592">
    <property type="protein sequence ID" value="KAH3687949.1"/>
    <property type="molecule type" value="Genomic_DNA"/>
</dbReference>
<evidence type="ECO:0000313" key="8">
    <source>
        <dbReference type="EMBL" id="KAH3687949.1"/>
    </source>
</evidence>
<name>A0A9P8TR54_WICPI</name>
<dbReference type="InterPro" id="IPR051035">
    <property type="entry name" value="Mito_inheritance_9"/>
</dbReference>